<sequence length="24" mass="2629">MIGNVGWKDTLMTCTCTISTLPRS</sequence>
<organism evidence="1">
    <name type="scientific">marine metagenome</name>
    <dbReference type="NCBI Taxonomy" id="408172"/>
    <lineage>
        <taxon>unclassified sequences</taxon>
        <taxon>metagenomes</taxon>
        <taxon>ecological metagenomes</taxon>
    </lineage>
</organism>
<proteinExistence type="predicted"/>
<name>A0A382PLJ9_9ZZZZ</name>
<feature type="non-terminal residue" evidence="1">
    <location>
        <position position="24"/>
    </location>
</feature>
<dbReference type="AlphaFoldDB" id="A0A382PLJ9"/>
<accession>A0A382PLJ9</accession>
<dbReference type="EMBL" id="UINC01107846">
    <property type="protein sequence ID" value="SVC73528.1"/>
    <property type="molecule type" value="Genomic_DNA"/>
</dbReference>
<protein>
    <submittedName>
        <fullName evidence="1">Uncharacterized protein</fullName>
    </submittedName>
</protein>
<reference evidence="1" key="1">
    <citation type="submission" date="2018-05" db="EMBL/GenBank/DDBJ databases">
        <authorList>
            <person name="Lanie J.A."/>
            <person name="Ng W.-L."/>
            <person name="Kazmierczak K.M."/>
            <person name="Andrzejewski T.M."/>
            <person name="Davidsen T.M."/>
            <person name="Wayne K.J."/>
            <person name="Tettelin H."/>
            <person name="Glass J.I."/>
            <person name="Rusch D."/>
            <person name="Podicherti R."/>
            <person name="Tsui H.-C.T."/>
            <person name="Winkler M.E."/>
        </authorList>
    </citation>
    <scope>NUCLEOTIDE SEQUENCE</scope>
</reference>
<evidence type="ECO:0000313" key="1">
    <source>
        <dbReference type="EMBL" id="SVC73528.1"/>
    </source>
</evidence>
<gene>
    <name evidence="1" type="ORF">METZ01_LOCUS326382</name>
</gene>